<accession>A0A2P5DBN5</accession>
<dbReference type="AlphaFoldDB" id="A0A2P5DBN5"/>
<evidence type="ECO:0000313" key="1">
    <source>
        <dbReference type="EMBL" id="PON70682.1"/>
    </source>
</evidence>
<dbReference type="Proteomes" id="UP000237000">
    <property type="component" value="Unassembled WGS sequence"/>
</dbReference>
<dbReference type="InParanoid" id="A0A2P5DBN5"/>
<comment type="caution">
    <text evidence="1">The sequence shown here is derived from an EMBL/GenBank/DDBJ whole genome shotgun (WGS) entry which is preliminary data.</text>
</comment>
<dbReference type="EMBL" id="JXTC01000281">
    <property type="protein sequence ID" value="PON70682.1"/>
    <property type="molecule type" value="Genomic_DNA"/>
</dbReference>
<gene>
    <name evidence="1" type="ORF">TorRG33x02_256180</name>
</gene>
<evidence type="ECO:0008006" key="3">
    <source>
        <dbReference type="Google" id="ProtNLM"/>
    </source>
</evidence>
<keyword evidence="2" id="KW-1185">Reference proteome</keyword>
<sequence>MKKLNKITKKTKWYVHVNYQRRIRTELFSHKK</sequence>
<organism evidence="1 2">
    <name type="scientific">Trema orientale</name>
    <name type="common">Charcoal tree</name>
    <name type="synonym">Celtis orientalis</name>
    <dbReference type="NCBI Taxonomy" id="63057"/>
    <lineage>
        <taxon>Eukaryota</taxon>
        <taxon>Viridiplantae</taxon>
        <taxon>Streptophyta</taxon>
        <taxon>Embryophyta</taxon>
        <taxon>Tracheophyta</taxon>
        <taxon>Spermatophyta</taxon>
        <taxon>Magnoliopsida</taxon>
        <taxon>eudicotyledons</taxon>
        <taxon>Gunneridae</taxon>
        <taxon>Pentapetalae</taxon>
        <taxon>rosids</taxon>
        <taxon>fabids</taxon>
        <taxon>Rosales</taxon>
        <taxon>Cannabaceae</taxon>
        <taxon>Trema</taxon>
    </lineage>
</organism>
<evidence type="ECO:0000313" key="2">
    <source>
        <dbReference type="Proteomes" id="UP000237000"/>
    </source>
</evidence>
<proteinExistence type="predicted"/>
<name>A0A2P5DBN5_TREOI</name>
<protein>
    <recommendedName>
        <fullName evidence="3">Ribosomal protein</fullName>
    </recommendedName>
</protein>
<reference evidence="2" key="1">
    <citation type="submission" date="2016-06" db="EMBL/GenBank/DDBJ databases">
        <title>Parallel loss of symbiosis genes in relatives of nitrogen-fixing non-legume Parasponia.</title>
        <authorList>
            <person name="Van Velzen R."/>
            <person name="Holmer R."/>
            <person name="Bu F."/>
            <person name="Rutten L."/>
            <person name="Van Zeijl A."/>
            <person name="Liu W."/>
            <person name="Santuari L."/>
            <person name="Cao Q."/>
            <person name="Sharma T."/>
            <person name="Shen D."/>
            <person name="Roswanjaya Y."/>
            <person name="Wardhani T."/>
            <person name="Kalhor M.S."/>
            <person name="Jansen J."/>
            <person name="Van den Hoogen J."/>
            <person name="Gungor B."/>
            <person name="Hartog M."/>
            <person name="Hontelez J."/>
            <person name="Verver J."/>
            <person name="Yang W.-C."/>
            <person name="Schijlen E."/>
            <person name="Repin R."/>
            <person name="Schilthuizen M."/>
            <person name="Schranz E."/>
            <person name="Heidstra R."/>
            <person name="Miyata K."/>
            <person name="Fedorova E."/>
            <person name="Kohlen W."/>
            <person name="Bisseling T."/>
            <person name="Smit S."/>
            <person name="Geurts R."/>
        </authorList>
    </citation>
    <scope>NUCLEOTIDE SEQUENCE [LARGE SCALE GENOMIC DNA]</scope>
    <source>
        <strain evidence="2">cv. RG33-2</strain>
    </source>
</reference>